<dbReference type="SUPFAM" id="SSF54001">
    <property type="entry name" value="Cysteine proteinases"/>
    <property type="match status" value="1"/>
</dbReference>
<protein>
    <recommendedName>
        <fullName evidence="2">ubiquitinyl hydrolase 1</fullName>
        <ecNumber evidence="2">3.4.19.12</ecNumber>
    </recommendedName>
</protein>
<feature type="compositionally biased region" description="Low complexity" evidence="8">
    <location>
        <begin position="838"/>
        <end position="847"/>
    </location>
</feature>
<dbReference type="EC" id="3.4.19.12" evidence="2"/>
<feature type="domain" description="USP" evidence="9">
    <location>
        <begin position="703"/>
        <end position="1250"/>
    </location>
</feature>
<reference evidence="10" key="1">
    <citation type="submission" date="2021-10" db="EMBL/GenBank/DDBJ databases">
        <title>De novo Genome Assembly of Clathrus columnatus (Basidiomycota, Fungi) Using Illumina and Nanopore Sequence Data.</title>
        <authorList>
            <person name="Ogiso-Tanaka E."/>
            <person name="Itagaki H."/>
            <person name="Hosoya T."/>
            <person name="Hosaka K."/>
        </authorList>
    </citation>
    <scope>NUCLEOTIDE SEQUENCE</scope>
    <source>
        <strain evidence="10">MO-923</strain>
    </source>
</reference>
<comment type="catalytic activity">
    <reaction evidence="1">
        <text>Thiol-dependent hydrolysis of ester, thioester, amide, peptide and isopeptide bonds formed by the C-terminal Gly of ubiquitin (a 76-residue protein attached to proteins as an intracellular targeting signal).</text>
        <dbReference type="EC" id="3.4.19.12"/>
    </reaction>
</comment>
<dbReference type="GO" id="GO:0070628">
    <property type="term" value="F:proteasome binding"/>
    <property type="evidence" value="ECO:0007669"/>
    <property type="project" value="TreeGrafter"/>
</dbReference>
<feature type="compositionally biased region" description="Basic and acidic residues" evidence="8">
    <location>
        <begin position="1"/>
        <end position="11"/>
    </location>
</feature>
<dbReference type="PROSITE" id="PS50235">
    <property type="entry name" value="USP_3"/>
    <property type="match status" value="1"/>
</dbReference>
<dbReference type="Proteomes" id="UP001050691">
    <property type="component" value="Unassembled WGS sequence"/>
</dbReference>
<dbReference type="PROSITE" id="PS00972">
    <property type="entry name" value="USP_1"/>
    <property type="match status" value="1"/>
</dbReference>
<dbReference type="InterPro" id="IPR044635">
    <property type="entry name" value="UBP14-like"/>
</dbReference>
<dbReference type="InterPro" id="IPR038765">
    <property type="entry name" value="Papain-like_cys_pep_sf"/>
</dbReference>
<evidence type="ECO:0000256" key="5">
    <source>
        <dbReference type="ARBA" id="ARBA00022801"/>
    </source>
</evidence>
<organism evidence="10 11">
    <name type="scientific">Clathrus columnatus</name>
    <dbReference type="NCBI Taxonomy" id="1419009"/>
    <lineage>
        <taxon>Eukaryota</taxon>
        <taxon>Fungi</taxon>
        <taxon>Dikarya</taxon>
        <taxon>Basidiomycota</taxon>
        <taxon>Agaricomycotina</taxon>
        <taxon>Agaricomycetes</taxon>
        <taxon>Phallomycetidae</taxon>
        <taxon>Phallales</taxon>
        <taxon>Clathraceae</taxon>
        <taxon>Clathrus</taxon>
    </lineage>
</organism>
<dbReference type="Pfam" id="PF13446">
    <property type="entry name" value="RPT"/>
    <property type="match status" value="2"/>
</dbReference>
<proteinExistence type="predicted"/>
<evidence type="ECO:0000256" key="2">
    <source>
        <dbReference type="ARBA" id="ARBA00012759"/>
    </source>
</evidence>
<feature type="compositionally biased region" description="Polar residues" evidence="8">
    <location>
        <begin position="884"/>
        <end position="899"/>
    </location>
</feature>
<accession>A0AAV5AFZ2</accession>
<evidence type="ECO:0000313" key="11">
    <source>
        <dbReference type="Proteomes" id="UP001050691"/>
    </source>
</evidence>
<evidence type="ECO:0000256" key="8">
    <source>
        <dbReference type="SAM" id="MobiDB-lite"/>
    </source>
</evidence>
<evidence type="ECO:0000256" key="3">
    <source>
        <dbReference type="ARBA" id="ARBA00022670"/>
    </source>
</evidence>
<feature type="region of interest" description="Disordered" evidence="8">
    <location>
        <begin position="196"/>
        <end position="224"/>
    </location>
</feature>
<feature type="region of interest" description="Disordered" evidence="8">
    <location>
        <begin position="109"/>
        <end position="137"/>
    </location>
</feature>
<feature type="region of interest" description="Disordered" evidence="8">
    <location>
        <begin position="1"/>
        <end position="90"/>
    </location>
</feature>
<dbReference type="InterPro" id="IPR018200">
    <property type="entry name" value="USP_CS"/>
</dbReference>
<gene>
    <name evidence="10" type="ORF">Clacol_007816</name>
</gene>
<dbReference type="PANTHER" id="PTHR43982:SF6">
    <property type="entry name" value="UBIQUITIN CARBOXYL-TERMINAL HYDROLASE 2-RELATED"/>
    <property type="match status" value="1"/>
</dbReference>
<dbReference type="EMBL" id="BPWL01000008">
    <property type="protein sequence ID" value="GJJ13561.1"/>
    <property type="molecule type" value="Genomic_DNA"/>
</dbReference>
<dbReference type="Pfam" id="PF00443">
    <property type="entry name" value="UCH"/>
    <property type="match status" value="2"/>
</dbReference>
<evidence type="ECO:0000313" key="10">
    <source>
        <dbReference type="EMBL" id="GJJ13561.1"/>
    </source>
</evidence>
<evidence type="ECO:0000256" key="7">
    <source>
        <dbReference type="SAM" id="Coils"/>
    </source>
</evidence>
<dbReference type="GO" id="GO:0004843">
    <property type="term" value="F:cysteine-type deubiquitinase activity"/>
    <property type="evidence" value="ECO:0007669"/>
    <property type="project" value="UniProtKB-EC"/>
</dbReference>
<dbReference type="GO" id="GO:0016579">
    <property type="term" value="P:protein deubiquitination"/>
    <property type="evidence" value="ECO:0007669"/>
    <property type="project" value="InterPro"/>
</dbReference>
<keyword evidence="11" id="KW-1185">Reference proteome</keyword>
<dbReference type="GO" id="GO:0043161">
    <property type="term" value="P:proteasome-mediated ubiquitin-dependent protein catabolic process"/>
    <property type="evidence" value="ECO:0007669"/>
    <property type="project" value="InterPro"/>
</dbReference>
<dbReference type="PANTHER" id="PTHR43982">
    <property type="entry name" value="UBIQUITIN CARBOXYL-TERMINAL HYDROLASE"/>
    <property type="match status" value="1"/>
</dbReference>
<feature type="coiled-coil region" evidence="7">
    <location>
        <begin position="1143"/>
        <end position="1174"/>
    </location>
</feature>
<dbReference type="Gene3D" id="3.90.70.10">
    <property type="entry name" value="Cysteine proteinases"/>
    <property type="match status" value="2"/>
</dbReference>
<keyword evidence="4" id="KW-0833">Ubl conjugation pathway</keyword>
<keyword evidence="7" id="KW-0175">Coiled coil</keyword>
<dbReference type="GO" id="GO:0061136">
    <property type="term" value="P:regulation of proteasomal protein catabolic process"/>
    <property type="evidence" value="ECO:0007669"/>
    <property type="project" value="TreeGrafter"/>
</dbReference>
<evidence type="ECO:0000259" key="9">
    <source>
        <dbReference type="PROSITE" id="PS50235"/>
    </source>
</evidence>
<dbReference type="AlphaFoldDB" id="A0AAV5AFZ2"/>
<dbReference type="InterPro" id="IPR028889">
    <property type="entry name" value="USP"/>
</dbReference>
<keyword evidence="5" id="KW-0378">Hydrolase</keyword>
<dbReference type="InterPro" id="IPR001394">
    <property type="entry name" value="Peptidase_C19_UCH"/>
</dbReference>
<evidence type="ECO:0000256" key="4">
    <source>
        <dbReference type="ARBA" id="ARBA00022786"/>
    </source>
</evidence>
<feature type="compositionally biased region" description="Low complexity" evidence="8">
    <location>
        <begin position="207"/>
        <end position="216"/>
    </location>
</feature>
<keyword evidence="3" id="KW-0645">Protease</keyword>
<dbReference type="PROSITE" id="PS00973">
    <property type="entry name" value="USP_2"/>
    <property type="match status" value="1"/>
</dbReference>
<dbReference type="InterPro" id="IPR025305">
    <property type="entry name" value="UCH_repeat_domain"/>
</dbReference>
<evidence type="ECO:0000256" key="6">
    <source>
        <dbReference type="ARBA" id="ARBA00022807"/>
    </source>
</evidence>
<evidence type="ECO:0000256" key="1">
    <source>
        <dbReference type="ARBA" id="ARBA00000707"/>
    </source>
</evidence>
<feature type="compositionally biased region" description="Polar residues" evidence="8">
    <location>
        <begin position="815"/>
        <end position="824"/>
    </location>
</feature>
<feature type="compositionally biased region" description="Low complexity" evidence="8">
    <location>
        <begin position="40"/>
        <end position="57"/>
    </location>
</feature>
<sequence length="1258" mass="141104">MDNEREQEIRKRPLPKPISSSLPDSSKFNAASPSSPPPRHASQNQSSSGQKNQAGSSYTTYHYAPTFDSNEAKSPPPYEAWTASPADLPQSDQTWGTSELIKEVELNDTSPSSFIPSGPVWGRGRSPTSHEIHSSGWGANPEWIAATNNNLHISGRDTGEEINWWDPELVALAFRPGQGILPTLLAEKLHDSDHSLYHVSVTPPGPQSAVSTSSSTLPPPTKEEVYETVPHPRALYCRKENDPPFPQMDVSSGDAANENDMEGVQRASIDSEVLLDIYICCQCSVYVLCSGLIPGVIPVKHLEQLVQERSEHPAVGQTGPDAAIQAFDTTLKLMENFLWKGETRAVPLAPGKIFVRHVGLSAPAMSIYGALGFQLSNPDISLPLGQSANATLSPPTVRNKKHRSRLLRAWLELAAWLTDYKKRFPSSKPSNKSWVSLENMREKYQMDIGAHYSQIDRAHLPGYDLEFEYPLDVVDFLGFTPRAYSPELLEFAYRAQCRCDPSRTNEYFNALTQLMTLLRIAVTPPSIELETLYTTELDRGRWVPSELVQAADALGFGRTNDLKVDLDESEDEFVWRAWELLMTQAWKEPDGGAAHRKTLTRYLHIIAEARKSKFLKQKASDSIAELTPERAYGTLEVPQYVDEEMLIAVYKMRVMDQPTSSKRMQDALSVIAKYRGSTRLQAVADTGEDPGVAVQAVHPEWPRGLNQLGNTCYLNSLLQYFYTIKDLRQALTLSSLLTDTKLSDDDLKRHRVGGRLVTRKEIVRSRKFVAALANLFWELEYSEKPAVTPELELAKLALVTSKDEEEDERGRNDVATDSSASTDATLVDEPAVYGPMVSTSPTATSAPPTSPSVLGKRQRRTQSILQGDPEPDSTEQDGFVVVSKQPSRSTTEAEPSSSLVKDVEMTDNVSPKKEEDKVPPLPPRRKTEVNSESVMMFGKQHDVAECMDNCMFQIETALLRFDDVDLSHKDKVSVVKRQRVFHIPTLHGGQSTIHEKEDMFSHLPVNVSDEGFDLYDGLSAYFDDTIEFEGKKAKMEVSLVDLPPILQIQLQRVQFNRETLQPYKSHAYVRFGETLYVDRYLDNADPGKRSQSKAIQTELQVCRDRIHSLTRDKGSFTDSFNITLDFLTKQDVIDIPEVDDELIARLQLENELLKQELTELRAKASSLKQNLEAIWREEKQAEYELTSVFVHRGSSPSWGHYFFYSRCLPDNPDQWFKYNDSEISQVRKDEVLADTTGSTANPYLVSAQVSLHAVINPE</sequence>
<feature type="region of interest" description="Disordered" evidence="8">
    <location>
        <begin position="800"/>
        <end position="931"/>
    </location>
</feature>
<name>A0AAV5AFZ2_9AGAM</name>
<comment type="caution">
    <text evidence="10">The sequence shown here is derived from an EMBL/GenBank/DDBJ whole genome shotgun (WGS) entry which is preliminary data.</text>
</comment>
<keyword evidence="6" id="KW-0788">Thiol protease</keyword>